<gene>
    <name evidence="12" type="ORF">CK503_03565</name>
</gene>
<dbReference type="PANTHER" id="PTHR13914:SF0">
    <property type="entry name" value="PROLINE DEHYDROGENASE 1, MITOCHONDRIAL"/>
    <property type="match status" value="1"/>
</dbReference>
<keyword evidence="6" id="KW-0560">Oxidoreductase</keyword>
<sequence length="283" mass="33472">MKLPFVLAKRFVAGESFDQALPKVKTLNRKEIKITLDLLGENVEDRQTADETVENYIQLLNDIDESELDSTISIKLTMMGLDIDRNYCRDNLFRLLDVARENDQFVRIDMEGSDYTQQTIDIFREAFQEYGKHVGIVIQAYLHRTKEDINQLAEIGADVRLCKGAYKEPKDIALQNMDDIREAFKEYAKVLLHNTPYPRIATHDDELIDWTQKYTREHDIGKSRFEFQMLYGLRQETMEEFAANGYNARIYVPFGTMWFPYFKRRLMERKENIWFVLSTLFQK</sequence>
<keyword evidence="7" id="KW-0642">Proline metabolism</keyword>
<comment type="caution">
    <text evidence="12">The sequence shown here is derived from an EMBL/GenBank/DDBJ whole genome shotgun (WGS) entry which is preliminary data.</text>
</comment>
<evidence type="ECO:0000256" key="10">
    <source>
        <dbReference type="PIRSR" id="PIRSR000196-2"/>
    </source>
</evidence>
<evidence type="ECO:0000313" key="13">
    <source>
        <dbReference type="Proteomes" id="UP000218831"/>
    </source>
</evidence>
<dbReference type="GO" id="GO:0000166">
    <property type="term" value="F:nucleotide binding"/>
    <property type="evidence" value="ECO:0007669"/>
    <property type="project" value="UniProtKB-KW"/>
</dbReference>
<dbReference type="RefSeq" id="WP_095605411.1">
    <property type="nucleotide sequence ID" value="NZ_NSKE01000002.1"/>
</dbReference>
<accession>A0A2A2GEJ6</accession>
<feature type="binding site" evidence="9">
    <location>
        <position position="265"/>
    </location>
    <ligand>
        <name>substrate</name>
    </ligand>
</feature>
<name>A0A2A2GEJ6_9BACT</name>
<dbReference type="InterPro" id="IPR029041">
    <property type="entry name" value="FAD-linked_oxidoreductase-like"/>
</dbReference>
<dbReference type="InterPro" id="IPR015659">
    <property type="entry name" value="Proline_oxidase"/>
</dbReference>
<keyword evidence="13" id="KW-1185">Reference proteome</keyword>
<evidence type="ECO:0000256" key="2">
    <source>
        <dbReference type="ARBA" id="ARBA00012695"/>
    </source>
</evidence>
<keyword evidence="5 10" id="KW-0274">FAD</keyword>
<evidence type="ECO:0000256" key="7">
    <source>
        <dbReference type="ARBA" id="ARBA00023062"/>
    </source>
</evidence>
<evidence type="ECO:0000256" key="8">
    <source>
        <dbReference type="ARBA" id="ARBA00048779"/>
    </source>
</evidence>
<dbReference type="PANTHER" id="PTHR13914">
    <property type="entry name" value="PROLINE OXIDASE"/>
    <property type="match status" value="1"/>
</dbReference>
<evidence type="ECO:0000256" key="4">
    <source>
        <dbReference type="ARBA" id="ARBA00022741"/>
    </source>
</evidence>
<dbReference type="PIRSF" id="PIRSF000196">
    <property type="entry name" value="Pro_dehydrog"/>
    <property type="match status" value="1"/>
</dbReference>
<keyword evidence="3" id="KW-0285">Flavoprotein</keyword>
<dbReference type="OrthoDB" id="9773461at2"/>
<keyword evidence="4 10" id="KW-0547">Nucleotide-binding</keyword>
<dbReference type="GO" id="GO:0004657">
    <property type="term" value="F:proline dehydrogenase activity"/>
    <property type="evidence" value="ECO:0007669"/>
    <property type="project" value="UniProtKB-EC"/>
</dbReference>
<dbReference type="Proteomes" id="UP000218831">
    <property type="component" value="Unassembled WGS sequence"/>
</dbReference>
<evidence type="ECO:0000259" key="11">
    <source>
        <dbReference type="Pfam" id="PF01619"/>
    </source>
</evidence>
<dbReference type="UniPathway" id="UPA00261">
    <property type="reaction ID" value="UER00373"/>
</dbReference>
<evidence type="ECO:0000256" key="3">
    <source>
        <dbReference type="ARBA" id="ARBA00022630"/>
    </source>
</evidence>
<feature type="binding site" evidence="10">
    <location>
        <position position="110"/>
    </location>
    <ligand>
        <name>FAD</name>
        <dbReference type="ChEBI" id="CHEBI:57692"/>
    </ligand>
</feature>
<organism evidence="12 13">
    <name type="scientific">Fodinibius salipaludis</name>
    <dbReference type="NCBI Taxonomy" id="2032627"/>
    <lineage>
        <taxon>Bacteria</taxon>
        <taxon>Pseudomonadati</taxon>
        <taxon>Balneolota</taxon>
        <taxon>Balneolia</taxon>
        <taxon>Balneolales</taxon>
        <taxon>Balneolaceae</taxon>
        <taxon>Fodinibius</taxon>
    </lineage>
</organism>
<feature type="binding site" evidence="9">
    <location>
        <position position="264"/>
    </location>
    <ligand>
        <name>substrate</name>
    </ligand>
</feature>
<feature type="binding site" evidence="10">
    <location>
        <begin position="202"/>
        <end position="203"/>
    </location>
    <ligand>
        <name>FAD</name>
        <dbReference type="ChEBI" id="CHEBI:57692"/>
    </ligand>
</feature>
<protein>
    <recommendedName>
        <fullName evidence="2">proline dehydrogenase</fullName>
        <ecNumber evidence="2">1.5.5.2</ecNumber>
    </recommendedName>
</protein>
<reference evidence="12 13" key="1">
    <citation type="submission" date="2017-08" db="EMBL/GenBank/DDBJ databases">
        <title>Aliifodinibius alkalisoli sp. nov., isolated from saline alkaline soil.</title>
        <authorList>
            <person name="Liu D."/>
            <person name="Zhang G."/>
        </authorList>
    </citation>
    <scope>NUCLEOTIDE SEQUENCE [LARGE SCALE GENOMIC DNA]</scope>
    <source>
        <strain evidence="12 13">WN023</strain>
    </source>
</reference>
<evidence type="ECO:0000256" key="9">
    <source>
        <dbReference type="PIRSR" id="PIRSR000196-1"/>
    </source>
</evidence>
<comment type="pathway">
    <text evidence="1">Amino-acid degradation; L-proline degradation into L-glutamate; L-glutamate from L-proline: step 1/2.</text>
</comment>
<dbReference type="Gene3D" id="3.20.20.220">
    <property type="match status" value="1"/>
</dbReference>
<evidence type="ECO:0000256" key="6">
    <source>
        <dbReference type="ARBA" id="ARBA00023002"/>
    </source>
</evidence>
<dbReference type="EMBL" id="NSKE01000002">
    <property type="protein sequence ID" value="PAU95285.1"/>
    <property type="molecule type" value="Genomic_DNA"/>
</dbReference>
<feature type="binding site" evidence="9">
    <location>
        <position position="75"/>
    </location>
    <ligand>
        <name>substrate</name>
    </ligand>
</feature>
<feature type="binding site" evidence="10">
    <location>
        <position position="139"/>
    </location>
    <ligand>
        <name>FAD</name>
        <dbReference type="ChEBI" id="CHEBI:57692"/>
    </ligand>
</feature>
<evidence type="ECO:0000313" key="12">
    <source>
        <dbReference type="EMBL" id="PAU95285.1"/>
    </source>
</evidence>
<dbReference type="InterPro" id="IPR008219">
    <property type="entry name" value="PRODH_bac_arc"/>
</dbReference>
<dbReference type="Pfam" id="PF01619">
    <property type="entry name" value="Pro_dh"/>
    <property type="match status" value="1"/>
</dbReference>
<dbReference type="EC" id="1.5.5.2" evidence="2"/>
<evidence type="ECO:0000256" key="5">
    <source>
        <dbReference type="ARBA" id="ARBA00022827"/>
    </source>
</evidence>
<evidence type="ECO:0000256" key="1">
    <source>
        <dbReference type="ARBA" id="ARBA00004739"/>
    </source>
</evidence>
<comment type="cofactor">
    <cofactor evidence="10">
        <name>FAD</name>
        <dbReference type="ChEBI" id="CHEBI:57692"/>
    </cofactor>
    <text evidence="10">Binds 1 FAD per subunit.</text>
</comment>
<dbReference type="InterPro" id="IPR002872">
    <property type="entry name" value="Proline_DH_dom"/>
</dbReference>
<dbReference type="GO" id="GO:0010133">
    <property type="term" value="P:L-proline catabolic process to L-glutamate"/>
    <property type="evidence" value="ECO:0007669"/>
    <property type="project" value="UniProtKB-UniPathway"/>
</dbReference>
<proteinExistence type="predicted"/>
<feature type="binding site" evidence="10">
    <location>
        <begin position="163"/>
        <end position="165"/>
    </location>
    <ligand>
        <name>FAD</name>
        <dbReference type="ChEBI" id="CHEBI:57692"/>
    </ligand>
</feature>
<feature type="domain" description="Proline dehydrogenase" evidence="11">
    <location>
        <begin position="21"/>
        <end position="273"/>
    </location>
</feature>
<dbReference type="AlphaFoldDB" id="A0A2A2GEJ6"/>
<comment type="catalytic activity">
    <reaction evidence="8">
        <text>L-proline + a quinone = (S)-1-pyrroline-5-carboxylate + a quinol + H(+)</text>
        <dbReference type="Rhea" id="RHEA:23784"/>
        <dbReference type="ChEBI" id="CHEBI:15378"/>
        <dbReference type="ChEBI" id="CHEBI:17388"/>
        <dbReference type="ChEBI" id="CHEBI:24646"/>
        <dbReference type="ChEBI" id="CHEBI:60039"/>
        <dbReference type="ChEBI" id="CHEBI:132124"/>
        <dbReference type="EC" id="1.5.5.2"/>
    </reaction>
</comment>
<dbReference type="SUPFAM" id="SSF51730">
    <property type="entry name" value="FAD-linked oxidoreductase"/>
    <property type="match status" value="1"/>
</dbReference>